<gene>
    <name evidence="2" type="ORF">EEX84_11645</name>
</gene>
<dbReference type="RefSeq" id="WP_123165815.1">
    <property type="nucleotide sequence ID" value="NZ_RIAX01000008.1"/>
</dbReference>
<dbReference type="PANTHER" id="PTHR48475">
    <property type="entry name" value="RIBONUCLEASE H"/>
    <property type="match status" value="1"/>
</dbReference>
<dbReference type="Pfam" id="PF13456">
    <property type="entry name" value="RVT_3"/>
    <property type="match status" value="1"/>
</dbReference>
<keyword evidence="3" id="KW-1185">Reference proteome</keyword>
<keyword evidence="2" id="KW-0808">Transferase</keyword>
<dbReference type="OrthoDB" id="2680098at2"/>
<dbReference type="Proteomes" id="UP000275473">
    <property type="component" value="Unassembled WGS sequence"/>
</dbReference>
<evidence type="ECO:0000313" key="2">
    <source>
        <dbReference type="EMBL" id="RNF39033.1"/>
    </source>
</evidence>
<dbReference type="NCBIfam" id="NF005822">
    <property type="entry name" value="PRK07708.1"/>
    <property type="match status" value="1"/>
</dbReference>
<dbReference type="PANTHER" id="PTHR48475:SF1">
    <property type="entry name" value="RNASE H TYPE-1 DOMAIN-CONTAINING PROTEIN"/>
    <property type="match status" value="1"/>
</dbReference>
<feature type="domain" description="RNase H type-1" evidence="1">
    <location>
        <begin position="70"/>
        <end position="207"/>
    </location>
</feature>
<dbReference type="GO" id="GO:0003676">
    <property type="term" value="F:nucleic acid binding"/>
    <property type="evidence" value="ECO:0007669"/>
    <property type="project" value="InterPro"/>
</dbReference>
<dbReference type="InterPro" id="IPR012337">
    <property type="entry name" value="RNaseH-like_sf"/>
</dbReference>
<dbReference type="EMBL" id="RIAX01000008">
    <property type="protein sequence ID" value="RNF39033.1"/>
    <property type="molecule type" value="Genomic_DNA"/>
</dbReference>
<name>A0A3M8P5S4_9BACL</name>
<dbReference type="PROSITE" id="PS50879">
    <property type="entry name" value="RNASE_H_1"/>
    <property type="match status" value="1"/>
</dbReference>
<dbReference type="GO" id="GO:0004523">
    <property type="term" value="F:RNA-DNA hybrid ribonuclease activity"/>
    <property type="evidence" value="ECO:0007669"/>
    <property type="project" value="InterPro"/>
</dbReference>
<evidence type="ECO:0000313" key="3">
    <source>
        <dbReference type="Proteomes" id="UP000275473"/>
    </source>
</evidence>
<evidence type="ECO:0000259" key="1">
    <source>
        <dbReference type="PROSITE" id="PS50879"/>
    </source>
</evidence>
<dbReference type="GO" id="GO:0003964">
    <property type="term" value="F:RNA-directed DNA polymerase activity"/>
    <property type="evidence" value="ECO:0007669"/>
    <property type="project" value="UniProtKB-KW"/>
</dbReference>
<dbReference type="InterPro" id="IPR036397">
    <property type="entry name" value="RNaseH_sf"/>
</dbReference>
<dbReference type="CDD" id="cd09279">
    <property type="entry name" value="RNase_HI_like"/>
    <property type="match status" value="1"/>
</dbReference>
<keyword evidence="2" id="KW-0548">Nucleotidyltransferase</keyword>
<proteinExistence type="predicted"/>
<keyword evidence="2" id="KW-0695">RNA-directed DNA polymerase</keyword>
<organism evidence="2 3">
    <name type="scientific">Planococcus salinus</name>
    <dbReference type="NCBI Taxonomy" id="1848460"/>
    <lineage>
        <taxon>Bacteria</taxon>
        <taxon>Bacillati</taxon>
        <taxon>Bacillota</taxon>
        <taxon>Bacilli</taxon>
        <taxon>Bacillales</taxon>
        <taxon>Caryophanaceae</taxon>
        <taxon>Planococcus</taxon>
    </lineage>
</organism>
<protein>
    <submittedName>
        <fullName evidence="2">Reverse transcriptase-like protein</fullName>
    </submittedName>
</protein>
<dbReference type="AlphaFoldDB" id="A0A3M8P5S4"/>
<reference evidence="2 3" key="1">
    <citation type="journal article" date="2018" name="Int. J. Syst. Evol. Microbiol.">
        <title>Planococcus salinus sp. nov., a moderately halophilic bacterium isolated from a saline-alkali soil.</title>
        <authorList>
            <person name="Gan L."/>
        </authorList>
    </citation>
    <scope>NUCLEOTIDE SEQUENCE [LARGE SCALE GENOMIC DNA]</scope>
    <source>
        <strain evidence="2 3">LCB217</strain>
    </source>
</reference>
<sequence length="219" mass="24974">MKLRIEWTYKTPKGNEAVFLSDEMPAAQALLLVEDMERTGRVKTVAFHDRFDSTWTVKELRNYLKGIETEPHNVEVYFDGGFDKATKQAGLGCVIYYEQNGKMYRLRQNAAVDDLLSNNEAEYASFFLSLQELEVLGVHDLPVRFIGDSKVVINGLGGEWPVMEKELSRWADRIEEKMSKSGIQPEYELVSRKRNAEADRLATQALNGIDITGTMELEK</sequence>
<comment type="caution">
    <text evidence="2">The sequence shown here is derived from an EMBL/GenBank/DDBJ whole genome shotgun (WGS) entry which is preliminary data.</text>
</comment>
<dbReference type="InterPro" id="IPR002156">
    <property type="entry name" value="RNaseH_domain"/>
</dbReference>
<dbReference type="Gene3D" id="3.30.420.10">
    <property type="entry name" value="Ribonuclease H-like superfamily/Ribonuclease H"/>
    <property type="match status" value="1"/>
</dbReference>
<dbReference type="SUPFAM" id="SSF53098">
    <property type="entry name" value="Ribonuclease H-like"/>
    <property type="match status" value="1"/>
</dbReference>
<accession>A0A3M8P5S4</accession>